<dbReference type="InterPro" id="IPR006171">
    <property type="entry name" value="TOPRIM_dom"/>
</dbReference>
<evidence type="ECO:0000256" key="8">
    <source>
        <dbReference type="ARBA" id="ARBA00023029"/>
    </source>
</evidence>
<dbReference type="GO" id="GO:0046872">
    <property type="term" value="F:metal ion binding"/>
    <property type="evidence" value="ECO:0007669"/>
    <property type="project" value="UniProtKB-KW"/>
</dbReference>
<comment type="catalytic activity">
    <reaction evidence="1">
        <text>ATP-dependent breakage, passage and rejoining of double-stranded DNA.</text>
        <dbReference type="EC" id="5.6.2.2"/>
    </reaction>
</comment>
<dbReference type="SUPFAM" id="SSF55874">
    <property type="entry name" value="ATPase domain of HSP90 chaperone/DNA topoisomerase II/histidine kinase"/>
    <property type="match status" value="1"/>
</dbReference>
<keyword evidence="6" id="KW-0067">ATP-binding</keyword>
<dbReference type="InterPro" id="IPR020568">
    <property type="entry name" value="Ribosomal_Su5_D2-typ_SF"/>
</dbReference>
<proteinExistence type="predicted"/>
<dbReference type="Gene3D" id="3.30.565.10">
    <property type="entry name" value="Histidine kinase-like ATPase, C-terminal domain"/>
    <property type="match status" value="1"/>
</dbReference>
<dbReference type="EC" id="5.6.2.2" evidence="3"/>
<dbReference type="Pfam" id="PF02518">
    <property type="entry name" value="HATPase_c"/>
    <property type="match status" value="1"/>
</dbReference>
<feature type="domain" description="Toprim" evidence="11">
    <location>
        <begin position="441"/>
        <end position="551"/>
    </location>
</feature>
<evidence type="ECO:0000256" key="7">
    <source>
        <dbReference type="ARBA" id="ARBA00022842"/>
    </source>
</evidence>
<dbReference type="Pfam" id="PF00204">
    <property type="entry name" value="DNA_gyraseB"/>
    <property type="match status" value="1"/>
</dbReference>
<dbReference type="GO" id="GO:0005524">
    <property type="term" value="F:ATP binding"/>
    <property type="evidence" value="ECO:0007669"/>
    <property type="project" value="UniProtKB-KW"/>
</dbReference>
<keyword evidence="8" id="KW-0799">Topoisomerase</keyword>
<dbReference type="GO" id="GO:0003918">
    <property type="term" value="F:DNA topoisomerase type II (double strand cut, ATP-hydrolyzing) activity"/>
    <property type="evidence" value="ECO:0007669"/>
    <property type="project" value="UniProtKB-EC"/>
</dbReference>
<dbReference type="PANTHER" id="PTHR45866">
    <property type="entry name" value="DNA GYRASE/TOPOISOMERASE SUBUNIT B"/>
    <property type="match status" value="1"/>
</dbReference>
<comment type="cofactor">
    <cofactor evidence="2">
        <name>Mg(2+)</name>
        <dbReference type="ChEBI" id="CHEBI:18420"/>
    </cofactor>
</comment>
<dbReference type="Gene3D" id="3.30.230.10">
    <property type="match status" value="1"/>
</dbReference>
<gene>
    <name evidence="12" type="ORF">METZ01_LOCUS36915</name>
</gene>
<dbReference type="InterPro" id="IPR013759">
    <property type="entry name" value="Topo_IIA_B_C"/>
</dbReference>
<dbReference type="CDD" id="cd01030">
    <property type="entry name" value="TOPRIM_TopoIIA_like"/>
    <property type="match status" value="1"/>
</dbReference>
<organism evidence="12">
    <name type="scientific">marine metagenome</name>
    <dbReference type="NCBI Taxonomy" id="408172"/>
    <lineage>
        <taxon>unclassified sequences</taxon>
        <taxon>metagenomes</taxon>
        <taxon>ecological metagenomes</taxon>
    </lineage>
</organism>
<keyword evidence="9" id="KW-0238">DNA-binding</keyword>
<dbReference type="InterPro" id="IPR003594">
    <property type="entry name" value="HATPase_dom"/>
</dbReference>
<keyword evidence="4" id="KW-0479">Metal-binding</keyword>
<keyword evidence="5" id="KW-0547">Nucleotide-binding</keyword>
<keyword evidence="10" id="KW-0413">Isomerase</keyword>
<dbReference type="PANTHER" id="PTHR45866:SF2">
    <property type="entry name" value="DNA TOPOISOMERASE (ATP-HYDROLYZING)"/>
    <property type="match status" value="1"/>
</dbReference>
<evidence type="ECO:0000256" key="1">
    <source>
        <dbReference type="ARBA" id="ARBA00000185"/>
    </source>
</evidence>
<sequence length="644" mass="72767">MKIAYIDKPNFAENILFILGKHPLLQKTEVKHGMLISHGKTMTPVKEIVYDESKILTLSSLEHIRLRPGMYIGRLGNGSHPSDGIYVLLKEIVDNSIDEFIMGFGKRIDIRIDNGVVNIRDFGRGIPLGKVVECVSIINTGAKYNDEVFQFSVGLNGVGTKAVNALSENFLVTSFRDKKLLSAEFKSGELKDKPAADETNESNGTRISFTPDSKLFPNYAYDLGTIRKQLWNYAYLNRKLTITLNGEKFKSENGLLDLMQEEVSDSNLYDIVHCQKGQLEMAFTHTERYGEEYFSYVNGHHTNDGGTHLSAFREGILKGVNQFFNSSFDGSDIRDGIVGAVAVKVKEPVFESQTKNKLGNSDLRSWMMPLVRDSFVDFLYKHPEVAEPLKVKIQYNERIRKELSNVKKAARDNAKKSALTIPNLKDCKFHLGDKSGRGDDSTIFITEGISAGGSMISARDVYTQAVFCLKGKPLNCHGQGKEAIYKNLELYNVMKALGIEDSIDDLRYNKVVIATDADVDGLHIRNLLLTFFLQFYEPLVLHGHIYILETPLFRVRNQKITRYCYNESERDAAFESLRKGTHLEVTRFKGLGEISPKEFGQFIGENMQAVPVGVEHTHEIPELLNFYMGNNTADRRRYIMENLV</sequence>
<evidence type="ECO:0000313" key="12">
    <source>
        <dbReference type="EMBL" id="SUZ84061.1"/>
    </source>
</evidence>
<dbReference type="InterPro" id="IPR001241">
    <property type="entry name" value="Topo_IIA"/>
</dbReference>
<dbReference type="Gene3D" id="3.40.50.670">
    <property type="match status" value="1"/>
</dbReference>
<evidence type="ECO:0000256" key="4">
    <source>
        <dbReference type="ARBA" id="ARBA00022723"/>
    </source>
</evidence>
<dbReference type="SMART" id="SM00387">
    <property type="entry name" value="HATPase_c"/>
    <property type="match status" value="1"/>
</dbReference>
<accession>A0A381QXC2</accession>
<evidence type="ECO:0000256" key="9">
    <source>
        <dbReference type="ARBA" id="ARBA00023125"/>
    </source>
</evidence>
<dbReference type="GO" id="GO:0003677">
    <property type="term" value="F:DNA binding"/>
    <property type="evidence" value="ECO:0007669"/>
    <property type="project" value="UniProtKB-KW"/>
</dbReference>
<dbReference type="SUPFAM" id="SSF54211">
    <property type="entry name" value="Ribosomal protein S5 domain 2-like"/>
    <property type="match status" value="1"/>
</dbReference>
<evidence type="ECO:0000256" key="10">
    <source>
        <dbReference type="ARBA" id="ARBA00023235"/>
    </source>
</evidence>
<dbReference type="EMBL" id="UINC01001579">
    <property type="protein sequence ID" value="SUZ84061.1"/>
    <property type="molecule type" value="Genomic_DNA"/>
</dbReference>
<dbReference type="InterPro" id="IPR014721">
    <property type="entry name" value="Ribsml_uS5_D2-typ_fold_subgr"/>
</dbReference>
<keyword evidence="7" id="KW-0460">Magnesium</keyword>
<dbReference type="PRINTS" id="PR01159">
    <property type="entry name" value="DNAGYRASEB"/>
</dbReference>
<evidence type="ECO:0000256" key="2">
    <source>
        <dbReference type="ARBA" id="ARBA00001946"/>
    </source>
</evidence>
<evidence type="ECO:0000259" key="11">
    <source>
        <dbReference type="PROSITE" id="PS50880"/>
    </source>
</evidence>
<dbReference type="InterPro" id="IPR013506">
    <property type="entry name" value="Topo_IIA_bsu_dom2"/>
</dbReference>
<dbReference type="GO" id="GO:0006265">
    <property type="term" value="P:DNA topological change"/>
    <property type="evidence" value="ECO:0007669"/>
    <property type="project" value="InterPro"/>
</dbReference>
<dbReference type="SUPFAM" id="SSF56719">
    <property type="entry name" value="Type II DNA topoisomerase"/>
    <property type="match status" value="1"/>
</dbReference>
<dbReference type="Pfam" id="PF01751">
    <property type="entry name" value="Toprim"/>
    <property type="match status" value="1"/>
</dbReference>
<dbReference type="FunFam" id="3.40.50.670:FF:000006">
    <property type="entry name" value="DNA topoisomerase (ATP-hydrolyzing)"/>
    <property type="match status" value="1"/>
</dbReference>
<evidence type="ECO:0000256" key="3">
    <source>
        <dbReference type="ARBA" id="ARBA00012895"/>
    </source>
</evidence>
<evidence type="ECO:0000256" key="6">
    <source>
        <dbReference type="ARBA" id="ARBA00022840"/>
    </source>
</evidence>
<dbReference type="InterPro" id="IPR000565">
    <property type="entry name" value="Topo_IIA_B"/>
</dbReference>
<dbReference type="SMART" id="SM00433">
    <property type="entry name" value="TOP2c"/>
    <property type="match status" value="1"/>
</dbReference>
<dbReference type="PROSITE" id="PS50880">
    <property type="entry name" value="TOPRIM"/>
    <property type="match status" value="1"/>
</dbReference>
<dbReference type="InterPro" id="IPR036890">
    <property type="entry name" value="HATPase_C_sf"/>
</dbReference>
<protein>
    <recommendedName>
        <fullName evidence="3">DNA topoisomerase (ATP-hydrolyzing)</fullName>
        <ecNumber evidence="3">5.6.2.2</ecNumber>
    </recommendedName>
</protein>
<name>A0A381QXC2_9ZZZZ</name>
<evidence type="ECO:0000256" key="5">
    <source>
        <dbReference type="ARBA" id="ARBA00022741"/>
    </source>
</evidence>
<dbReference type="AlphaFoldDB" id="A0A381QXC2"/>
<reference evidence="12" key="1">
    <citation type="submission" date="2018-05" db="EMBL/GenBank/DDBJ databases">
        <authorList>
            <person name="Lanie J.A."/>
            <person name="Ng W.-L."/>
            <person name="Kazmierczak K.M."/>
            <person name="Andrzejewski T.M."/>
            <person name="Davidsen T.M."/>
            <person name="Wayne K.J."/>
            <person name="Tettelin H."/>
            <person name="Glass J.I."/>
            <person name="Rusch D."/>
            <person name="Podicherti R."/>
            <person name="Tsui H.-C.T."/>
            <person name="Winkler M.E."/>
        </authorList>
    </citation>
    <scope>NUCLEOTIDE SEQUENCE</scope>
</reference>
<dbReference type="FunFam" id="3.30.565.10:FF:000063">
    <property type="entry name" value="DNA topoisomerase (ATP-hydrolyzing)"/>
    <property type="match status" value="1"/>
</dbReference>
<dbReference type="PRINTS" id="PR00418">
    <property type="entry name" value="TPI2FAMILY"/>
</dbReference>
<dbReference type="InterPro" id="IPR013760">
    <property type="entry name" value="Topo_IIA-like_dom_sf"/>
</dbReference>